<evidence type="ECO:0000259" key="9">
    <source>
        <dbReference type="PROSITE" id="PS50089"/>
    </source>
</evidence>
<evidence type="ECO:0000256" key="2">
    <source>
        <dbReference type="ARBA" id="ARBA00022723"/>
    </source>
</evidence>
<organism evidence="11 12">
    <name type="scientific">Littorina saxatilis</name>
    <dbReference type="NCBI Taxonomy" id="31220"/>
    <lineage>
        <taxon>Eukaryota</taxon>
        <taxon>Metazoa</taxon>
        <taxon>Spiralia</taxon>
        <taxon>Lophotrochozoa</taxon>
        <taxon>Mollusca</taxon>
        <taxon>Gastropoda</taxon>
        <taxon>Caenogastropoda</taxon>
        <taxon>Littorinimorpha</taxon>
        <taxon>Littorinoidea</taxon>
        <taxon>Littorinidae</taxon>
        <taxon>Littorina</taxon>
    </lineage>
</organism>
<feature type="repeat" description="NHL" evidence="7">
    <location>
        <begin position="440"/>
        <end position="478"/>
    </location>
</feature>
<dbReference type="SUPFAM" id="SSF57850">
    <property type="entry name" value="RING/U-box"/>
    <property type="match status" value="1"/>
</dbReference>
<dbReference type="GO" id="GO:0061630">
    <property type="term" value="F:ubiquitin protein ligase activity"/>
    <property type="evidence" value="ECO:0007669"/>
    <property type="project" value="TreeGrafter"/>
</dbReference>
<keyword evidence="4 6" id="KW-0863">Zinc-finger</keyword>
<dbReference type="GO" id="GO:0008270">
    <property type="term" value="F:zinc ion binding"/>
    <property type="evidence" value="ECO:0007669"/>
    <property type="project" value="UniProtKB-KW"/>
</dbReference>
<dbReference type="SMART" id="SM00184">
    <property type="entry name" value="RING"/>
    <property type="match status" value="1"/>
</dbReference>
<feature type="coiled-coil region" evidence="8">
    <location>
        <begin position="155"/>
        <end position="182"/>
    </location>
</feature>
<evidence type="ECO:0000256" key="7">
    <source>
        <dbReference type="PROSITE-ProRule" id="PRU00504"/>
    </source>
</evidence>
<keyword evidence="3" id="KW-0677">Repeat</keyword>
<protein>
    <submittedName>
        <fullName evidence="11">Uncharacterized protein</fullName>
    </submittedName>
</protein>
<dbReference type="Pfam" id="PF13445">
    <property type="entry name" value="zf-RING_UBOX"/>
    <property type="match status" value="1"/>
</dbReference>
<proteinExistence type="predicted"/>
<dbReference type="Gene3D" id="2.120.10.30">
    <property type="entry name" value="TolB, C-terminal domain"/>
    <property type="match status" value="1"/>
</dbReference>
<evidence type="ECO:0000256" key="1">
    <source>
        <dbReference type="ARBA" id="ARBA00022553"/>
    </source>
</evidence>
<dbReference type="PROSITE" id="PS50089">
    <property type="entry name" value="ZF_RING_2"/>
    <property type="match status" value="1"/>
</dbReference>
<evidence type="ECO:0000313" key="11">
    <source>
        <dbReference type="EMBL" id="KAK7109724.1"/>
    </source>
</evidence>
<dbReference type="InterPro" id="IPR047153">
    <property type="entry name" value="TRIM45/56/19-like"/>
</dbReference>
<dbReference type="CDD" id="cd05819">
    <property type="entry name" value="NHL"/>
    <property type="match status" value="1"/>
</dbReference>
<dbReference type="AlphaFoldDB" id="A0AAN9BQZ1"/>
<dbReference type="InterPro" id="IPR013083">
    <property type="entry name" value="Znf_RING/FYVE/PHD"/>
</dbReference>
<dbReference type="InterPro" id="IPR001841">
    <property type="entry name" value="Znf_RING"/>
</dbReference>
<keyword evidence="8" id="KW-0175">Coiled coil</keyword>
<feature type="domain" description="RING-type" evidence="9">
    <location>
        <begin position="20"/>
        <end position="64"/>
    </location>
</feature>
<dbReference type="EMBL" id="JBAMIC010000003">
    <property type="protein sequence ID" value="KAK7109724.1"/>
    <property type="molecule type" value="Genomic_DNA"/>
</dbReference>
<evidence type="ECO:0000256" key="3">
    <source>
        <dbReference type="ARBA" id="ARBA00022737"/>
    </source>
</evidence>
<dbReference type="InterPro" id="IPR027370">
    <property type="entry name" value="Znf-RING_euk"/>
</dbReference>
<dbReference type="PROSITE" id="PS51125">
    <property type="entry name" value="NHL"/>
    <property type="match status" value="1"/>
</dbReference>
<name>A0AAN9BQZ1_9CAEN</name>
<evidence type="ECO:0000256" key="5">
    <source>
        <dbReference type="ARBA" id="ARBA00022833"/>
    </source>
</evidence>
<dbReference type="InterPro" id="IPR001258">
    <property type="entry name" value="NHL_repeat"/>
</dbReference>
<evidence type="ECO:0000256" key="6">
    <source>
        <dbReference type="PROSITE-ProRule" id="PRU00024"/>
    </source>
</evidence>
<dbReference type="SUPFAM" id="SSF101898">
    <property type="entry name" value="NHL repeat"/>
    <property type="match status" value="1"/>
</dbReference>
<dbReference type="InterPro" id="IPR017907">
    <property type="entry name" value="Znf_RING_CS"/>
</dbReference>
<comment type="caution">
    <text evidence="11">The sequence shown here is derived from an EMBL/GenBank/DDBJ whole genome shotgun (WGS) entry which is preliminary data.</text>
</comment>
<keyword evidence="2" id="KW-0479">Metal-binding</keyword>
<reference evidence="11 12" key="1">
    <citation type="submission" date="2024-02" db="EMBL/GenBank/DDBJ databases">
        <title>Chromosome-scale genome assembly of the rough periwinkle Littorina saxatilis.</title>
        <authorList>
            <person name="De Jode A."/>
            <person name="Faria R."/>
            <person name="Formenti G."/>
            <person name="Sims Y."/>
            <person name="Smith T.P."/>
            <person name="Tracey A."/>
            <person name="Wood J.M.D."/>
            <person name="Zagrodzka Z.B."/>
            <person name="Johannesson K."/>
            <person name="Butlin R.K."/>
            <person name="Leder E.H."/>
        </authorList>
    </citation>
    <scope>NUCLEOTIDE SEQUENCE [LARGE SCALE GENOMIC DNA]</scope>
    <source>
        <strain evidence="11">Snail1</strain>
        <tissue evidence="11">Muscle</tissue>
    </source>
</reference>
<sequence length="615" mass="67558">MATNSSDTKVDELKNDFLTCPLCLQVYNQPKVLTCQHTFCLACIQGYLAHNKFLFGQCICPLCKKTAPVPEGDARKLQNNFLITGLVHFVREGGSSKNKDDGAGESLPTEPPAAECPLCEETRACTEYCLQCQLWLCASCKRSHSKVPATKDHSLKSLQDLYANSLQQLKTIEQLMRGLMEETDTRQAEIFHQRQMVSDQMSEATCAINVTTSRLVAMVEAMQDQLLSQLYTKLTDADDYLSKSLGEVEGRRGQLDRLRDRVKVAQKSLDLGEGMRLVNDLQRDLRQLTPLPTVPPGGRVVSFHPAPLLLSNLKADSIGHLTTCEEAASAQNLRFPSGADRLHFATVPDVRHSLEAGFISGFVAYGSLPERLIFVAGNNGVFCCPPRLEFGLPKFQFSEVMLFHKPWGVALTPDERVLVTDAGACPGDGFVAVCDLNGNFVSFLAKGLSLPRGLTVASDGLVYVCDQDDRCVYVLDYSSKGAVRKVLKKDADGKFFFLSPMDVAVADNGDIIVSDAGQFIKVFTRNFTLKNVYQSPLPQSELWGVCTHPSGRVYVADWKHGIHVLSNSSEAKFEGLLKGVDSAGIVEPTAVAFSQDWDAVLIGNSGCKIYRSLYL</sequence>
<dbReference type="Gene3D" id="4.10.830.40">
    <property type="match status" value="1"/>
</dbReference>
<keyword evidence="5" id="KW-0862">Zinc</keyword>
<evidence type="ECO:0000256" key="8">
    <source>
        <dbReference type="SAM" id="Coils"/>
    </source>
</evidence>
<evidence type="ECO:0000313" key="12">
    <source>
        <dbReference type="Proteomes" id="UP001374579"/>
    </source>
</evidence>
<evidence type="ECO:0000256" key="4">
    <source>
        <dbReference type="ARBA" id="ARBA00022771"/>
    </source>
</evidence>
<dbReference type="PROSITE" id="PS50119">
    <property type="entry name" value="ZF_BBOX"/>
    <property type="match status" value="1"/>
</dbReference>
<dbReference type="InterPro" id="IPR000315">
    <property type="entry name" value="Znf_B-box"/>
</dbReference>
<dbReference type="PROSITE" id="PS00518">
    <property type="entry name" value="ZF_RING_1"/>
    <property type="match status" value="1"/>
</dbReference>
<keyword evidence="1" id="KW-0597">Phosphoprotein</keyword>
<accession>A0AAN9BQZ1</accession>
<dbReference type="Gene3D" id="3.30.40.10">
    <property type="entry name" value="Zinc/RING finger domain, C3HC4 (zinc finger)"/>
    <property type="match status" value="1"/>
</dbReference>
<dbReference type="Proteomes" id="UP001374579">
    <property type="component" value="Unassembled WGS sequence"/>
</dbReference>
<gene>
    <name evidence="11" type="ORF">V1264_013715</name>
</gene>
<feature type="domain" description="B box-type" evidence="10">
    <location>
        <begin position="111"/>
        <end position="158"/>
    </location>
</feature>
<dbReference type="PANTHER" id="PTHR25462:SF296">
    <property type="entry name" value="MEIOTIC P26, ISOFORM F"/>
    <property type="match status" value="1"/>
</dbReference>
<keyword evidence="12" id="KW-1185">Reference proteome</keyword>
<dbReference type="InterPro" id="IPR011042">
    <property type="entry name" value="6-blade_b-propeller_TolB-like"/>
</dbReference>
<evidence type="ECO:0000259" key="10">
    <source>
        <dbReference type="PROSITE" id="PS50119"/>
    </source>
</evidence>
<dbReference type="PANTHER" id="PTHR25462">
    <property type="entry name" value="BONUS, ISOFORM C-RELATED"/>
    <property type="match status" value="1"/>
</dbReference>